<evidence type="ECO:0000313" key="1">
    <source>
        <dbReference type="EMBL" id="JAE30851.1"/>
    </source>
</evidence>
<protein>
    <submittedName>
        <fullName evidence="1">Uncharacterized protein</fullName>
    </submittedName>
</protein>
<proteinExistence type="predicted"/>
<dbReference type="EMBL" id="GBRH01167045">
    <property type="protein sequence ID" value="JAE30851.1"/>
    <property type="molecule type" value="Transcribed_RNA"/>
</dbReference>
<sequence>MALQSHARAAAEQQQSAVVGVARSLRRRALVRVLLGADSVRAVEPRVSPRLTGPALAKMQGRAASWGGHICVYSRPNC</sequence>
<organism evidence="1">
    <name type="scientific">Arundo donax</name>
    <name type="common">Giant reed</name>
    <name type="synonym">Donax arundinaceus</name>
    <dbReference type="NCBI Taxonomy" id="35708"/>
    <lineage>
        <taxon>Eukaryota</taxon>
        <taxon>Viridiplantae</taxon>
        <taxon>Streptophyta</taxon>
        <taxon>Embryophyta</taxon>
        <taxon>Tracheophyta</taxon>
        <taxon>Spermatophyta</taxon>
        <taxon>Magnoliopsida</taxon>
        <taxon>Liliopsida</taxon>
        <taxon>Poales</taxon>
        <taxon>Poaceae</taxon>
        <taxon>PACMAD clade</taxon>
        <taxon>Arundinoideae</taxon>
        <taxon>Arundineae</taxon>
        <taxon>Arundo</taxon>
    </lineage>
</organism>
<dbReference type="AlphaFoldDB" id="A0A0A9H7L1"/>
<reference evidence="1" key="2">
    <citation type="journal article" date="2015" name="Data Brief">
        <title>Shoot transcriptome of the giant reed, Arundo donax.</title>
        <authorList>
            <person name="Barrero R.A."/>
            <person name="Guerrero F.D."/>
            <person name="Moolhuijzen P."/>
            <person name="Goolsby J.A."/>
            <person name="Tidwell J."/>
            <person name="Bellgard S.E."/>
            <person name="Bellgard M.I."/>
        </authorList>
    </citation>
    <scope>NUCLEOTIDE SEQUENCE</scope>
    <source>
        <tissue evidence="1">Shoot tissue taken approximately 20 cm above the soil surface</tissue>
    </source>
</reference>
<name>A0A0A9H7L1_ARUDO</name>
<accession>A0A0A9H7L1</accession>
<reference evidence="1" key="1">
    <citation type="submission" date="2014-09" db="EMBL/GenBank/DDBJ databases">
        <authorList>
            <person name="Magalhaes I.L.F."/>
            <person name="Oliveira U."/>
            <person name="Santos F.R."/>
            <person name="Vidigal T.H.D.A."/>
            <person name="Brescovit A.D."/>
            <person name="Santos A.J."/>
        </authorList>
    </citation>
    <scope>NUCLEOTIDE SEQUENCE</scope>
    <source>
        <tissue evidence="1">Shoot tissue taken approximately 20 cm above the soil surface</tissue>
    </source>
</reference>